<dbReference type="PANTHER" id="PTHR30193:SF37">
    <property type="entry name" value="INNER MEMBRANE ABC TRANSPORTER PERMEASE PROTEIN YCJO"/>
    <property type="match status" value="1"/>
</dbReference>
<feature type="transmembrane region" description="Helical" evidence="7">
    <location>
        <begin position="78"/>
        <end position="98"/>
    </location>
</feature>
<comment type="caution">
    <text evidence="9">The sequence shown here is derived from an EMBL/GenBank/DDBJ whole genome shotgun (WGS) entry which is preliminary data.</text>
</comment>
<feature type="transmembrane region" description="Helical" evidence="7">
    <location>
        <begin position="110"/>
        <end position="130"/>
    </location>
</feature>
<keyword evidence="2 7" id="KW-0813">Transport</keyword>
<evidence type="ECO:0000259" key="8">
    <source>
        <dbReference type="PROSITE" id="PS50928"/>
    </source>
</evidence>
<proteinExistence type="inferred from homology"/>
<accession>A0A412BDG3</accession>
<gene>
    <name evidence="9" type="ORF">DWY96_04915</name>
</gene>
<evidence type="ECO:0000256" key="4">
    <source>
        <dbReference type="ARBA" id="ARBA00022692"/>
    </source>
</evidence>
<comment type="subcellular location">
    <subcellularLocation>
        <location evidence="1 7">Cell membrane</location>
        <topology evidence="1 7">Multi-pass membrane protein</topology>
    </subcellularLocation>
</comment>
<dbReference type="Proteomes" id="UP000283738">
    <property type="component" value="Unassembled WGS sequence"/>
</dbReference>
<name>A0A412BDG3_9FIRM</name>
<evidence type="ECO:0000256" key="2">
    <source>
        <dbReference type="ARBA" id="ARBA00022448"/>
    </source>
</evidence>
<dbReference type="GO" id="GO:0055085">
    <property type="term" value="P:transmembrane transport"/>
    <property type="evidence" value="ECO:0007669"/>
    <property type="project" value="InterPro"/>
</dbReference>
<feature type="transmembrane region" description="Helical" evidence="7">
    <location>
        <begin position="12"/>
        <end position="35"/>
    </location>
</feature>
<dbReference type="InterPro" id="IPR035906">
    <property type="entry name" value="MetI-like_sf"/>
</dbReference>
<dbReference type="RefSeq" id="WP_118109167.1">
    <property type="nucleotide sequence ID" value="NZ_QRTF01000007.1"/>
</dbReference>
<keyword evidence="5 7" id="KW-1133">Transmembrane helix</keyword>
<dbReference type="Pfam" id="PF00528">
    <property type="entry name" value="BPD_transp_1"/>
    <property type="match status" value="1"/>
</dbReference>
<comment type="similarity">
    <text evidence="7">Belongs to the binding-protein-dependent transport system permease family.</text>
</comment>
<dbReference type="GO" id="GO:0005886">
    <property type="term" value="C:plasma membrane"/>
    <property type="evidence" value="ECO:0007669"/>
    <property type="project" value="UniProtKB-SubCell"/>
</dbReference>
<dbReference type="AlphaFoldDB" id="A0A412BDG3"/>
<keyword evidence="4 7" id="KW-0812">Transmembrane</keyword>
<keyword evidence="3" id="KW-1003">Cell membrane</keyword>
<reference evidence="9 10" key="1">
    <citation type="submission" date="2018-08" db="EMBL/GenBank/DDBJ databases">
        <title>A genome reference for cultivated species of the human gut microbiota.</title>
        <authorList>
            <person name="Zou Y."/>
            <person name="Xue W."/>
            <person name="Luo G."/>
        </authorList>
    </citation>
    <scope>NUCLEOTIDE SEQUENCE [LARGE SCALE GENOMIC DNA]</scope>
    <source>
        <strain evidence="9 10">AF28-15</strain>
    </source>
</reference>
<evidence type="ECO:0000256" key="6">
    <source>
        <dbReference type="ARBA" id="ARBA00023136"/>
    </source>
</evidence>
<protein>
    <submittedName>
        <fullName evidence="9">Sugar ABC transporter permease</fullName>
    </submittedName>
</protein>
<dbReference type="InterPro" id="IPR000515">
    <property type="entry name" value="MetI-like"/>
</dbReference>
<feature type="domain" description="ABC transmembrane type-1" evidence="8">
    <location>
        <begin position="72"/>
        <end position="277"/>
    </location>
</feature>
<organism evidence="9 10">
    <name type="scientific">Roseburia inulinivorans</name>
    <dbReference type="NCBI Taxonomy" id="360807"/>
    <lineage>
        <taxon>Bacteria</taxon>
        <taxon>Bacillati</taxon>
        <taxon>Bacillota</taxon>
        <taxon>Clostridia</taxon>
        <taxon>Lachnospirales</taxon>
        <taxon>Lachnospiraceae</taxon>
        <taxon>Roseburia</taxon>
    </lineage>
</organism>
<dbReference type="PROSITE" id="PS50928">
    <property type="entry name" value="ABC_TM1"/>
    <property type="match status" value="1"/>
</dbReference>
<dbReference type="PANTHER" id="PTHR30193">
    <property type="entry name" value="ABC TRANSPORTER PERMEASE PROTEIN"/>
    <property type="match status" value="1"/>
</dbReference>
<dbReference type="CDD" id="cd06261">
    <property type="entry name" value="TM_PBP2"/>
    <property type="match status" value="1"/>
</dbReference>
<keyword evidence="6 7" id="KW-0472">Membrane</keyword>
<dbReference type="EMBL" id="QRTF01000007">
    <property type="protein sequence ID" value="RGQ52010.1"/>
    <property type="molecule type" value="Genomic_DNA"/>
</dbReference>
<evidence type="ECO:0000256" key="5">
    <source>
        <dbReference type="ARBA" id="ARBA00022989"/>
    </source>
</evidence>
<evidence type="ECO:0000313" key="9">
    <source>
        <dbReference type="EMBL" id="RGQ52010.1"/>
    </source>
</evidence>
<evidence type="ECO:0000256" key="7">
    <source>
        <dbReference type="RuleBase" id="RU363032"/>
    </source>
</evidence>
<dbReference type="Gene3D" id="1.10.3720.10">
    <property type="entry name" value="MetI-like"/>
    <property type="match status" value="1"/>
</dbReference>
<dbReference type="SUPFAM" id="SSF161098">
    <property type="entry name" value="MetI-like"/>
    <property type="match status" value="1"/>
</dbReference>
<evidence type="ECO:0000256" key="1">
    <source>
        <dbReference type="ARBA" id="ARBA00004651"/>
    </source>
</evidence>
<dbReference type="InterPro" id="IPR051393">
    <property type="entry name" value="ABC_transporter_permease"/>
</dbReference>
<feature type="transmembrane region" description="Helical" evidence="7">
    <location>
        <begin position="202"/>
        <end position="221"/>
    </location>
</feature>
<sequence>MKSRKKMDKRSIAAYVFLFPGLAFFGFAVLLPFFMGANIAFTDWNGISSDYNYVWFDNFLHILEDAKIRAPFLNSFKFAVLGTISSNVFSLCLAMLLNQKLGKLTNIARVMFFIPVCFSAILTSFIWKFIYKEAFSALFGIKSLLGSTTWAIPAIVLMGLWNSSGINMLIYLSGLKNIPTDLYEAAIMDGASAWQKFRNITLPLLTPSFTVCVTLSLTAWFREFGMTLSATGGGPAGSTRTLSIYIFENLYSYSKAGYGQAVALVFAVFLAVIGTAVSSFFRKREVEL</sequence>
<feature type="transmembrane region" description="Helical" evidence="7">
    <location>
        <begin position="150"/>
        <end position="172"/>
    </location>
</feature>
<dbReference type="SUPFAM" id="SSF160964">
    <property type="entry name" value="MalF N-terminal region-like"/>
    <property type="match status" value="1"/>
</dbReference>
<evidence type="ECO:0000313" key="10">
    <source>
        <dbReference type="Proteomes" id="UP000283738"/>
    </source>
</evidence>
<evidence type="ECO:0000256" key="3">
    <source>
        <dbReference type="ARBA" id="ARBA00022475"/>
    </source>
</evidence>
<feature type="transmembrane region" description="Helical" evidence="7">
    <location>
        <begin position="258"/>
        <end position="281"/>
    </location>
</feature>